<dbReference type="RefSeq" id="WP_263573890.1">
    <property type="nucleotide sequence ID" value="NZ_JAJIRN010000014.1"/>
</dbReference>
<dbReference type="GO" id="GO:0004749">
    <property type="term" value="F:ribose phosphate diphosphokinase activity"/>
    <property type="evidence" value="ECO:0007669"/>
    <property type="project" value="UniProtKB-EC"/>
</dbReference>
<keyword evidence="4" id="KW-0547">Nucleotide-binding</keyword>
<comment type="catalytic activity">
    <reaction evidence="7">
        <text>D-ribose 5-phosphate + ATP = 5-phospho-alpha-D-ribose 1-diphosphate + AMP + H(+)</text>
        <dbReference type="Rhea" id="RHEA:15609"/>
        <dbReference type="ChEBI" id="CHEBI:15378"/>
        <dbReference type="ChEBI" id="CHEBI:30616"/>
        <dbReference type="ChEBI" id="CHEBI:58017"/>
        <dbReference type="ChEBI" id="CHEBI:78346"/>
        <dbReference type="ChEBI" id="CHEBI:456215"/>
        <dbReference type="EC" id="2.7.6.1"/>
    </reaction>
</comment>
<evidence type="ECO:0000256" key="2">
    <source>
        <dbReference type="ARBA" id="ARBA00022679"/>
    </source>
</evidence>
<keyword evidence="12" id="KW-1185">Reference proteome</keyword>
<dbReference type="CDD" id="cd06223">
    <property type="entry name" value="PRTases_typeI"/>
    <property type="match status" value="1"/>
</dbReference>
<sequence>MLLYSLEANCTFAQNLATALDATLAPHEERAFPDGESKLRPLSDPRGADCYVLLSLHGGPVNSPHDKLCRLLMFIATLRDHGAARVSAVLPYFAYARKDQRTKSFDPLSLRYVAQLFEAVGVAQVIVLEAHNVAAFENAFSCPTQHLSAHQAFNAAVEDILKEGGREGHTSAPLAVVSPDPGGVKRVQLWREALELQLQRSVQFAMIDKRRSAGLLGGSQLVAGDVEGATVLLLDDLIASGETLQRSAKALQHAGAKRVIAFAAHGLFVGDAPQILMDAALARIVITDSVPPFRLPSNLPVRGKVQIASSVPLFAQAIRDSSNAWWR</sequence>
<feature type="domain" description="Ribose-phosphate pyrophosphokinase N-terminal" evidence="10">
    <location>
        <begin position="1"/>
        <end position="121"/>
    </location>
</feature>
<evidence type="ECO:0000256" key="1">
    <source>
        <dbReference type="ARBA" id="ARBA00013247"/>
    </source>
</evidence>
<dbReference type="SMART" id="SM01400">
    <property type="entry name" value="Pribosyltran_N"/>
    <property type="match status" value="1"/>
</dbReference>
<comment type="similarity">
    <text evidence="8">Belongs to the ribose-phosphate pyrophosphokinase family.</text>
</comment>
<protein>
    <recommendedName>
        <fullName evidence="1">ribose-phosphate diphosphokinase</fullName>
        <ecNumber evidence="1">2.7.6.1</ecNumber>
    </recommendedName>
</protein>
<dbReference type="Pfam" id="PF00156">
    <property type="entry name" value="Pribosyltran"/>
    <property type="match status" value="1"/>
</dbReference>
<evidence type="ECO:0000256" key="3">
    <source>
        <dbReference type="ARBA" id="ARBA00022727"/>
    </source>
</evidence>
<dbReference type="PANTHER" id="PTHR10210">
    <property type="entry name" value="RIBOSE-PHOSPHATE DIPHOSPHOKINASE FAMILY MEMBER"/>
    <property type="match status" value="1"/>
</dbReference>
<dbReference type="Pfam" id="PF13793">
    <property type="entry name" value="Pribosyltran_N"/>
    <property type="match status" value="1"/>
</dbReference>
<feature type="domain" description="Phosphoribosyltransferase" evidence="9">
    <location>
        <begin position="147"/>
        <end position="262"/>
    </location>
</feature>
<evidence type="ECO:0000256" key="4">
    <source>
        <dbReference type="ARBA" id="ARBA00022741"/>
    </source>
</evidence>
<dbReference type="EC" id="2.7.6.1" evidence="1"/>
<evidence type="ECO:0000256" key="8">
    <source>
        <dbReference type="RuleBase" id="RU004324"/>
    </source>
</evidence>
<dbReference type="EMBL" id="JAJIRN010000014">
    <property type="protein sequence ID" value="MCV2371310.1"/>
    <property type="molecule type" value="Genomic_DNA"/>
</dbReference>
<proteinExistence type="inferred from homology"/>
<evidence type="ECO:0000313" key="11">
    <source>
        <dbReference type="EMBL" id="MCV2371310.1"/>
    </source>
</evidence>
<evidence type="ECO:0000256" key="6">
    <source>
        <dbReference type="ARBA" id="ARBA00022840"/>
    </source>
</evidence>
<accession>A0ABT2YML2</accession>
<dbReference type="InterPro" id="IPR005946">
    <property type="entry name" value="Rib-P_diPkinase"/>
</dbReference>
<dbReference type="NCBIfam" id="TIGR01251">
    <property type="entry name" value="ribP_PPkin"/>
    <property type="match status" value="1"/>
</dbReference>
<dbReference type="InterPro" id="IPR029057">
    <property type="entry name" value="PRTase-like"/>
</dbReference>
<keyword evidence="5" id="KW-0418">Kinase</keyword>
<dbReference type="Gene3D" id="3.40.50.2020">
    <property type="match status" value="2"/>
</dbReference>
<name>A0ABT2YML2_9BURK</name>
<dbReference type="PANTHER" id="PTHR10210:SF32">
    <property type="entry name" value="RIBOSE-PHOSPHATE PYROPHOSPHOKINASE 2"/>
    <property type="match status" value="1"/>
</dbReference>
<comment type="caution">
    <text evidence="11">The sequence shown here is derived from an EMBL/GenBank/DDBJ whole genome shotgun (WGS) entry which is preliminary data.</text>
</comment>
<evidence type="ECO:0000256" key="7">
    <source>
        <dbReference type="ARBA" id="ARBA00049535"/>
    </source>
</evidence>
<evidence type="ECO:0000313" key="12">
    <source>
        <dbReference type="Proteomes" id="UP001209701"/>
    </source>
</evidence>
<dbReference type="Proteomes" id="UP001209701">
    <property type="component" value="Unassembled WGS sequence"/>
</dbReference>
<dbReference type="SUPFAM" id="SSF53271">
    <property type="entry name" value="PRTase-like"/>
    <property type="match status" value="2"/>
</dbReference>
<reference evidence="11 12" key="1">
    <citation type="submission" date="2021-11" db="EMBL/GenBank/DDBJ databases">
        <authorList>
            <person name="Liang Q."/>
            <person name="Mou H."/>
            <person name="Liu Z."/>
        </authorList>
    </citation>
    <scope>NUCLEOTIDE SEQUENCE [LARGE SCALE GENOMIC DNA]</scope>
    <source>
        <strain evidence="11 12">CHU3</strain>
    </source>
</reference>
<dbReference type="InterPro" id="IPR000836">
    <property type="entry name" value="PRTase_dom"/>
</dbReference>
<gene>
    <name evidence="11" type="primary">prs</name>
    <name evidence="11" type="ORF">LNV07_24740</name>
</gene>
<evidence type="ECO:0000256" key="5">
    <source>
        <dbReference type="ARBA" id="ARBA00022777"/>
    </source>
</evidence>
<keyword evidence="3 8" id="KW-0545">Nucleotide biosynthesis</keyword>
<evidence type="ECO:0000259" key="10">
    <source>
        <dbReference type="Pfam" id="PF13793"/>
    </source>
</evidence>
<dbReference type="InterPro" id="IPR029099">
    <property type="entry name" value="Pribosyltran_N"/>
</dbReference>
<organism evidence="11 12">
    <name type="scientific">Roseateles oligotrophus</name>
    <dbReference type="NCBI Taxonomy" id="1769250"/>
    <lineage>
        <taxon>Bacteria</taxon>
        <taxon>Pseudomonadati</taxon>
        <taxon>Pseudomonadota</taxon>
        <taxon>Betaproteobacteria</taxon>
        <taxon>Burkholderiales</taxon>
        <taxon>Sphaerotilaceae</taxon>
        <taxon>Roseateles</taxon>
    </lineage>
</organism>
<evidence type="ECO:0000259" key="9">
    <source>
        <dbReference type="Pfam" id="PF00156"/>
    </source>
</evidence>
<keyword evidence="6" id="KW-0067">ATP-binding</keyword>
<keyword evidence="2 11" id="KW-0808">Transferase</keyword>